<keyword evidence="1" id="KW-0732">Signal</keyword>
<gene>
    <name evidence="2" type="ORF">NVS47_03525</name>
</gene>
<keyword evidence="3" id="KW-1185">Reference proteome</keyword>
<evidence type="ECO:0000313" key="2">
    <source>
        <dbReference type="EMBL" id="MCR6544592.1"/>
    </source>
</evidence>
<feature type="signal peptide" evidence="1">
    <location>
        <begin position="1"/>
        <end position="24"/>
    </location>
</feature>
<accession>A0ABT1Y159</accession>
<dbReference type="EMBL" id="JANPWE010000001">
    <property type="protein sequence ID" value="MCR6544592.1"/>
    <property type="molecule type" value="Genomic_DNA"/>
</dbReference>
<proteinExistence type="predicted"/>
<name>A0ABT1Y159_9FIRM</name>
<organism evidence="2 3">
    <name type="scientific">Dehalobacterium formicoaceticum</name>
    <dbReference type="NCBI Taxonomy" id="51515"/>
    <lineage>
        <taxon>Bacteria</taxon>
        <taxon>Bacillati</taxon>
        <taxon>Bacillota</taxon>
        <taxon>Clostridia</taxon>
        <taxon>Eubacteriales</taxon>
        <taxon>Peptococcaceae</taxon>
        <taxon>Dehalobacterium</taxon>
    </lineage>
</organism>
<protein>
    <submittedName>
        <fullName evidence="2">Uncharacterized protein</fullName>
    </submittedName>
</protein>
<sequence length="145" mass="16061">MKKWFKSLACLVIMCFVFTPAAFAADNSESNFRQITPFYIGINYLYAGIKIDSSGLATCSGLVTLSDSSYSTDLLAELQKWNSSSQSYETIKFWTNSGSGYSGASIQKNWYVIRGKYCVKTTAKVYNSSGKLIDNASACSSEWTY</sequence>
<evidence type="ECO:0000313" key="3">
    <source>
        <dbReference type="Proteomes" id="UP001524944"/>
    </source>
</evidence>
<dbReference type="Proteomes" id="UP001524944">
    <property type="component" value="Unassembled WGS sequence"/>
</dbReference>
<evidence type="ECO:0000256" key="1">
    <source>
        <dbReference type="SAM" id="SignalP"/>
    </source>
</evidence>
<comment type="caution">
    <text evidence="2">The sequence shown here is derived from an EMBL/GenBank/DDBJ whole genome shotgun (WGS) entry which is preliminary data.</text>
</comment>
<dbReference type="RefSeq" id="WP_089610045.1">
    <property type="nucleotide sequence ID" value="NZ_CP022121.1"/>
</dbReference>
<feature type="chain" id="PRO_5047450783" evidence="1">
    <location>
        <begin position="25"/>
        <end position="145"/>
    </location>
</feature>
<reference evidence="2 3" key="1">
    <citation type="submission" date="2022-08" db="EMBL/GenBank/DDBJ databases">
        <title>Proteogenomics of the novel Dehalobacterium formicoaceticum strain EZ94 highlights a key role of methyltransferases during anaerobic dichloromethane degradation.</title>
        <authorList>
            <person name="Wasmund K."/>
        </authorList>
    </citation>
    <scope>NUCLEOTIDE SEQUENCE [LARGE SCALE GENOMIC DNA]</scope>
    <source>
        <strain evidence="2 3">EZ94</strain>
    </source>
</reference>